<evidence type="ECO:0000256" key="10">
    <source>
        <dbReference type="ARBA" id="ARBA00022840"/>
    </source>
</evidence>
<evidence type="ECO:0000313" key="19">
    <source>
        <dbReference type="RefSeq" id="XP_033580364.1"/>
    </source>
</evidence>
<dbReference type="SUPFAM" id="SSF56112">
    <property type="entry name" value="Protein kinase-like (PK-like)"/>
    <property type="match status" value="1"/>
</dbReference>
<dbReference type="PROSITE" id="PS00107">
    <property type="entry name" value="PROTEIN_KINASE_ATP"/>
    <property type="match status" value="1"/>
</dbReference>
<comment type="function">
    <text evidence="1">Component of the EKC/KEOPS complex that is required for the formation of a threonylcarbamoyl group on adenosine at position 37 (t(6)A37) in tRNAs that read codons beginning with adenine. The complex is probably involved in the transfer of the threonylcarbamoyl moiety of threonylcarbamoyl-AMP (TC-AMP) to the N6 group of A37. BUD32 has ATPase activity in the context of the EKC/KEOPS complex and likely plays a supporting role to the catalytic subunit KAE1. The EKC/KEOPS complex also promotes both telomere uncapping and telomere elongation. The complex is required for efficient recruitment of transcriptional coactivators.</text>
</comment>
<reference evidence="19" key="3">
    <citation type="submission" date="2025-04" db="UniProtKB">
        <authorList>
            <consortium name="RefSeq"/>
        </authorList>
    </citation>
    <scope>IDENTIFICATION</scope>
    <source>
        <strain evidence="19">CBS 304.34</strain>
    </source>
</reference>
<keyword evidence="18" id="KW-1185">Reference proteome</keyword>
<dbReference type="GO" id="GO:0005524">
    <property type="term" value="F:ATP binding"/>
    <property type="evidence" value="ECO:0007669"/>
    <property type="project" value="UniProtKB-UniRule"/>
</dbReference>
<dbReference type="InterPro" id="IPR000719">
    <property type="entry name" value="Prot_kinase_dom"/>
</dbReference>
<evidence type="ECO:0000313" key="18">
    <source>
        <dbReference type="Proteomes" id="UP000504636"/>
    </source>
</evidence>
<evidence type="ECO:0000256" key="11">
    <source>
        <dbReference type="ARBA" id="ARBA00030980"/>
    </source>
</evidence>
<evidence type="ECO:0000256" key="12">
    <source>
        <dbReference type="ARBA" id="ARBA00033194"/>
    </source>
</evidence>
<feature type="non-terminal residue" evidence="17">
    <location>
        <position position="1"/>
    </location>
</feature>
<evidence type="ECO:0000259" key="16">
    <source>
        <dbReference type="PROSITE" id="PS50011"/>
    </source>
</evidence>
<keyword evidence="6" id="KW-0723">Serine/threonine-protein kinase</keyword>
<keyword evidence="9 17" id="KW-0418">Kinase</keyword>
<dbReference type="GO" id="GO:0004674">
    <property type="term" value="F:protein serine/threonine kinase activity"/>
    <property type="evidence" value="ECO:0007669"/>
    <property type="project" value="UniProtKB-KW"/>
</dbReference>
<dbReference type="OrthoDB" id="5979581at2759"/>
<dbReference type="PROSITE" id="PS50011">
    <property type="entry name" value="PROTEIN_KINASE_DOM"/>
    <property type="match status" value="1"/>
</dbReference>
<organism evidence="17">
    <name type="scientific">Mytilinidion resinicola</name>
    <dbReference type="NCBI Taxonomy" id="574789"/>
    <lineage>
        <taxon>Eukaryota</taxon>
        <taxon>Fungi</taxon>
        <taxon>Dikarya</taxon>
        <taxon>Ascomycota</taxon>
        <taxon>Pezizomycotina</taxon>
        <taxon>Dothideomycetes</taxon>
        <taxon>Pleosporomycetidae</taxon>
        <taxon>Mytilinidiales</taxon>
        <taxon>Mytilinidiaceae</taxon>
        <taxon>Mytilinidion</taxon>
    </lineage>
</organism>
<dbReference type="InterPro" id="IPR011009">
    <property type="entry name" value="Kinase-like_dom_sf"/>
</dbReference>
<keyword evidence="8 15" id="KW-0547">Nucleotide-binding</keyword>
<dbReference type="AlphaFoldDB" id="A0A6A6YX94"/>
<comment type="catalytic activity">
    <reaction evidence="14">
        <text>L-seryl-[protein] + ATP = O-phospho-L-seryl-[protein] + ADP + H(+)</text>
        <dbReference type="Rhea" id="RHEA:17989"/>
        <dbReference type="Rhea" id="RHEA-COMP:9863"/>
        <dbReference type="Rhea" id="RHEA-COMP:11604"/>
        <dbReference type="ChEBI" id="CHEBI:15378"/>
        <dbReference type="ChEBI" id="CHEBI:29999"/>
        <dbReference type="ChEBI" id="CHEBI:30616"/>
        <dbReference type="ChEBI" id="CHEBI:83421"/>
        <dbReference type="ChEBI" id="CHEBI:456216"/>
        <dbReference type="EC" id="2.7.11.1"/>
    </reaction>
</comment>
<evidence type="ECO:0000256" key="14">
    <source>
        <dbReference type="ARBA" id="ARBA00048679"/>
    </source>
</evidence>
<dbReference type="Gene3D" id="3.30.200.20">
    <property type="entry name" value="Phosphorylase Kinase, domain 1"/>
    <property type="match status" value="1"/>
</dbReference>
<sequence>DYVEDVAMYRPGGFHPVNLGDVLGHKYKVINKLGNGGFATVWLARVLGEQRYVAVKIPRADSSNREILILTYLQSVANHLNIANLLDTFTIAGPNGTHNCLVSEAGGPNLRAISKSGKPLPISFVRPAAQQLAECVASLRSAGICHGDLTYSNVLFDIKDLQQWSEVETYQHLGTPEAAVSAISYSNFNIGLLSGGIRIADFGEAFYTNSPPAGLGTPASYFAPEMLFGYQPSPASDVWALGCLIFEMHTSRIFAPTGFGTVVEALGITIEALGALPEAWQ</sequence>
<dbReference type="SMART" id="SM00220">
    <property type="entry name" value="S_TKc"/>
    <property type="match status" value="1"/>
</dbReference>
<gene>
    <name evidence="17 19" type="ORF">BDZ99DRAFT_353206</name>
</gene>
<protein>
    <recommendedName>
        <fullName evidence="5">EKC/KEOPS complex subunit BUD32</fullName>
        <ecNumber evidence="3">2.7.11.1</ecNumber>
    </recommendedName>
    <alternativeName>
        <fullName evidence="11 12">Atypical Serine/threonine protein kinase BUD32</fullName>
    </alternativeName>
    <alternativeName>
        <fullName evidence="4">EKC/KEOPS complex subunit bud32</fullName>
    </alternativeName>
</protein>
<evidence type="ECO:0000313" key="17">
    <source>
        <dbReference type="EMBL" id="KAF2813400.1"/>
    </source>
</evidence>
<dbReference type="InterPro" id="IPR008266">
    <property type="entry name" value="Tyr_kinase_AS"/>
</dbReference>
<dbReference type="EC" id="2.7.11.1" evidence="3"/>
<feature type="non-terminal residue" evidence="17">
    <location>
        <position position="281"/>
    </location>
</feature>
<evidence type="ECO:0000256" key="6">
    <source>
        <dbReference type="ARBA" id="ARBA00022527"/>
    </source>
</evidence>
<name>A0A6A6YX94_9PEZI</name>
<evidence type="ECO:0000256" key="4">
    <source>
        <dbReference type="ARBA" id="ARBA00013948"/>
    </source>
</evidence>
<dbReference type="Pfam" id="PF00069">
    <property type="entry name" value="Pkinase"/>
    <property type="match status" value="1"/>
</dbReference>
<dbReference type="GeneID" id="54455448"/>
<dbReference type="Gene3D" id="1.10.510.10">
    <property type="entry name" value="Transferase(Phosphotransferase) domain 1"/>
    <property type="match status" value="1"/>
</dbReference>
<proteinExistence type="predicted"/>
<evidence type="ECO:0000256" key="3">
    <source>
        <dbReference type="ARBA" id="ARBA00012513"/>
    </source>
</evidence>
<keyword evidence="7" id="KW-0808">Transferase</keyword>
<dbReference type="Proteomes" id="UP000504636">
    <property type="component" value="Unplaced"/>
</dbReference>
<dbReference type="PROSITE" id="PS00109">
    <property type="entry name" value="PROTEIN_KINASE_TYR"/>
    <property type="match status" value="1"/>
</dbReference>
<dbReference type="PANTHER" id="PTHR47634:SF9">
    <property type="entry name" value="PROTEIN KINASE DOMAIN-CONTAINING PROTEIN-RELATED"/>
    <property type="match status" value="1"/>
</dbReference>
<evidence type="ECO:0000256" key="9">
    <source>
        <dbReference type="ARBA" id="ARBA00022777"/>
    </source>
</evidence>
<dbReference type="GO" id="GO:0000245">
    <property type="term" value="P:spliceosomal complex assembly"/>
    <property type="evidence" value="ECO:0007669"/>
    <property type="project" value="TreeGrafter"/>
</dbReference>
<evidence type="ECO:0000256" key="15">
    <source>
        <dbReference type="PROSITE-ProRule" id="PRU10141"/>
    </source>
</evidence>
<dbReference type="EMBL" id="MU003696">
    <property type="protein sequence ID" value="KAF2813400.1"/>
    <property type="molecule type" value="Genomic_DNA"/>
</dbReference>
<evidence type="ECO:0000256" key="13">
    <source>
        <dbReference type="ARBA" id="ARBA00047899"/>
    </source>
</evidence>
<reference evidence="19" key="2">
    <citation type="submission" date="2020-04" db="EMBL/GenBank/DDBJ databases">
        <authorList>
            <consortium name="NCBI Genome Project"/>
        </authorList>
    </citation>
    <scope>NUCLEOTIDE SEQUENCE</scope>
    <source>
        <strain evidence="19">CBS 304.34</strain>
    </source>
</reference>
<evidence type="ECO:0000256" key="5">
    <source>
        <dbReference type="ARBA" id="ARBA00019973"/>
    </source>
</evidence>
<accession>A0A6A6YX94</accession>
<evidence type="ECO:0000256" key="7">
    <source>
        <dbReference type="ARBA" id="ARBA00022679"/>
    </source>
</evidence>
<comment type="catalytic activity">
    <reaction evidence="13">
        <text>L-threonyl-[protein] + ATP = O-phospho-L-threonyl-[protein] + ADP + H(+)</text>
        <dbReference type="Rhea" id="RHEA:46608"/>
        <dbReference type="Rhea" id="RHEA-COMP:11060"/>
        <dbReference type="Rhea" id="RHEA-COMP:11605"/>
        <dbReference type="ChEBI" id="CHEBI:15378"/>
        <dbReference type="ChEBI" id="CHEBI:30013"/>
        <dbReference type="ChEBI" id="CHEBI:30616"/>
        <dbReference type="ChEBI" id="CHEBI:61977"/>
        <dbReference type="ChEBI" id="CHEBI:456216"/>
        <dbReference type="EC" id="2.7.11.1"/>
    </reaction>
</comment>
<evidence type="ECO:0000256" key="2">
    <source>
        <dbReference type="ARBA" id="ARBA00011534"/>
    </source>
</evidence>
<dbReference type="RefSeq" id="XP_033580364.1">
    <property type="nucleotide sequence ID" value="XM_033714555.1"/>
</dbReference>
<dbReference type="InterPro" id="IPR017441">
    <property type="entry name" value="Protein_kinase_ATP_BS"/>
</dbReference>
<dbReference type="PANTHER" id="PTHR47634">
    <property type="entry name" value="PROTEIN KINASE DOMAIN-CONTAINING PROTEIN-RELATED"/>
    <property type="match status" value="1"/>
</dbReference>
<reference evidence="17 19" key="1">
    <citation type="journal article" date="2020" name="Stud. Mycol.">
        <title>101 Dothideomycetes genomes: a test case for predicting lifestyles and emergence of pathogens.</title>
        <authorList>
            <person name="Haridas S."/>
            <person name="Albert R."/>
            <person name="Binder M."/>
            <person name="Bloem J."/>
            <person name="Labutti K."/>
            <person name="Salamov A."/>
            <person name="Andreopoulos B."/>
            <person name="Baker S."/>
            <person name="Barry K."/>
            <person name="Bills G."/>
            <person name="Bluhm B."/>
            <person name="Cannon C."/>
            <person name="Castanera R."/>
            <person name="Culley D."/>
            <person name="Daum C."/>
            <person name="Ezra D."/>
            <person name="Gonzalez J."/>
            <person name="Henrissat B."/>
            <person name="Kuo A."/>
            <person name="Liang C."/>
            <person name="Lipzen A."/>
            <person name="Lutzoni F."/>
            <person name="Magnuson J."/>
            <person name="Mondo S."/>
            <person name="Nolan M."/>
            <person name="Ohm R."/>
            <person name="Pangilinan J."/>
            <person name="Park H.-J."/>
            <person name="Ramirez L."/>
            <person name="Alfaro M."/>
            <person name="Sun H."/>
            <person name="Tritt A."/>
            <person name="Yoshinaga Y."/>
            <person name="Zwiers L.-H."/>
            <person name="Turgeon B."/>
            <person name="Goodwin S."/>
            <person name="Spatafora J."/>
            <person name="Crous P."/>
            <person name="Grigoriev I."/>
        </authorList>
    </citation>
    <scope>NUCLEOTIDE SEQUENCE</scope>
    <source>
        <strain evidence="17 19">CBS 304.34</strain>
    </source>
</reference>
<dbReference type="InterPro" id="IPR051334">
    <property type="entry name" value="SRPK"/>
</dbReference>
<keyword evidence="10 15" id="KW-0067">ATP-binding</keyword>
<dbReference type="GO" id="GO:0050684">
    <property type="term" value="P:regulation of mRNA processing"/>
    <property type="evidence" value="ECO:0007669"/>
    <property type="project" value="TreeGrafter"/>
</dbReference>
<comment type="subunit">
    <text evidence="2">Component of the EKC/KEOPS complex composed of at least BUD32, CGI121, GON7, KAE1 and PCC1; the whole complex dimerizes.</text>
</comment>
<evidence type="ECO:0000256" key="8">
    <source>
        <dbReference type="ARBA" id="ARBA00022741"/>
    </source>
</evidence>
<feature type="binding site" evidence="15">
    <location>
        <position position="56"/>
    </location>
    <ligand>
        <name>ATP</name>
        <dbReference type="ChEBI" id="CHEBI:30616"/>
    </ligand>
</feature>
<evidence type="ECO:0000256" key="1">
    <source>
        <dbReference type="ARBA" id="ARBA00003747"/>
    </source>
</evidence>
<feature type="domain" description="Protein kinase" evidence="16">
    <location>
        <begin position="27"/>
        <end position="281"/>
    </location>
</feature>